<feature type="transmembrane region" description="Helical" evidence="6">
    <location>
        <begin position="56"/>
        <end position="76"/>
    </location>
</feature>
<protein>
    <submittedName>
        <fullName evidence="7">MatE protein</fullName>
    </submittedName>
</protein>
<dbReference type="PANTHER" id="PTHR30250">
    <property type="entry name" value="PST FAMILY PREDICTED COLANIC ACID TRANSPORTER"/>
    <property type="match status" value="1"/>
</dbReference>
<dbReference type="PANTHER" id="PTHR30250:SF26">
    <property type="entry name" value="PSMA PROTEIN"/>
    <property type="match status" value="1"/>
</dbReference>
<evidence type="ECO:0000256" key="5">
    <source>
        <dbReference type="ARBA" id="ARBA00023136"/>
    </source>
</evidence>
<feature type="transmembrane region" description="Helical" evidence="6">
    <location>
        <begin position="238"/>
        <end position="258"/>
    </location>
</feature>
<dbReference type="GO" id="GO:0005886">
    <property type="term" value="C:plasma membrane"/>
    <property type="evidence" value="ECO:0007669"/>
    <property type="project" value="UniProtKB-SubCell"/>
</dbReference>
<keyword evidence="3 6" id="KW-0812">Transmembrane</keyword>
<accession>A0A4R7FD85</accession>
<dbReference type="GO" id="GO:0015297">
    <property type="term" value="F:antiporter activity"/>
    <property type="evidence" value="ECO:0007669"/>
    <property type="project" value="InterPro"/>
</dbReference>
<evidence type="ECO:0000313" key="8">
    <source>
        <dbReference type="Proteomes" id="UP000295344"/>
    </source>
</evidence>
<dbReference type="Proteomes" id="UP000295344">
    <property type="component" value="Unassembled WGS sequence"/>
</dbReference>
<keyword evidence="8" id="KW-1185">Reference proteome</keyword>
<organism evidence="7 8">
    <name type="scientific">Amnibacterium kyonggiense</name>
    <dbReference type="NCBI Taxonomy" id="595671"/>
    <lineage>
        <taxon>Bacteria</taxon>
        <taxon>Bacillati</taxon>
        <taxon>Actinomycetota</taxon>
        <taxon>Actinomycetes</taxon>
        <taxon>Micrococcales</taxon>
        <taxon>Microbacteriaceae</taxon>
        <taxon>Amnibacterium</taxon>
    </lineage>
</organism>
<proteinExistence type="predicted"/>
<evidence type="ECO:0000256" key="4">
    <source>
        <dbReference type="ARBA" id="ARBA00022989"/>
    </source>
</evidence>
<keyword evidence="4 6" id="KW-1133">Transmembrane helix</keyword>
<feature type="transmembrane region" description="Helical" evidence="6">
    <location>
        <begin position="153"/>
        <end position="170"/>
    </location>
</feature>
<dbReference type="EMBL" id="SOAM01000004">
    <property type="protein sequence ID" value="TDS74909.1"/>
    <property type="molecule type" value="Genomic_DNA"/>
</dbReference>
<feature type="transmembrane region" description="Helical" evidence="6">
    <location>
        <begin position="326"/>
        <end position="348"/>
    </location>
</feature>
<feature type="transmembrane region" description="Helical" evidence="6">
    <location>
        <begin position="88"/>
        <end position="106"/>
    </location>
</feature>
<keyword evidence="5 6" id="KW-0472">Membrane</keyword>
<dbReference type="AlphaFoldDB" id="A0A4R7FD85"/>
<gene>
    <name evidence="7" type="ORF">CLV52_3431</name>
</gene>
<feature type="transmembrane region" description="Helical" evidence="6">
    <location>
        <begin position="112"/>
        <end position="132"/>
    </location>
</feature>
<evidence type="ECO:0000313" key="7">
    <source>
        <dbReference type="EMBL" id="TDS74909.1"/>
    </source>
</evidence>
<comment type="caution">
    <text evidence="7">The sequence shown here is derived from an EMBL/GenBank/DDBJ whole genome shotgun (WGS) entry which is preliminary data.</text>
</comment>
<name>A0A4R7FD85_9MICO</name>
<feature type="transmembrane region" description="Helical" evidence="6">
    <location>
        <begin position="270"/>
        <end position="288"/>
    </location>
</feature>
<keyword evidence="2" id="KW-1003">Cell membrane</keyword>
<feature type="transmembrane region" description="Helical" evidence="6">
    <location>
        <begin position="300"/>
        <end position="320"/>
    </location>
</feature>
<evidence type="ECO:0000256" key="3">
    <source>
        <dbReference type="ARBA" id="ARBA00022692"/>
    </source>
</evidence>
<dbReference type="GO" id="GO:0042910">
    <property type="term" value="F:xenobiotic transmembrane transporter activity"/>
    <property type="evidence" value="ECO:0007669"/>
    <property type="project" value="InterPro"/>
</dbReference>
<evidence type="ECO:0000256" key="1">
    <source>
        <dbReference type="ARBA" id="ARBA00004651"/>
    </source>
</evidence>
<sequence>MAALVAGRRHSEAVIVFANAKALVYASTLVLSVLSCVALLTPILSGWLNADGRTALLLLIVGVLASQVGGLAEMIFRATGRFATGTSTAVSVRLLEFSGWAVGLWIDGSFTAVAGWGLAFRLIGLIGLMVFGSRSQNSFNYGLRAASFAGIRPLLLPGAAILVLDLYAIVSVQGVTLVAAAALGPSAVAAFNIYRTISRTATQATSVLSTPLEPELAAAIGRSDTSRARSAYQQGRKWTLLLSLIVAVIAFGATPLFLPLWTHGQVQWDPLLAFALLLWAVVVSAWYMPRALLRAANRHIGLAVWALATAALGLVIEYLAARLGGLHGLAFGLLPSEILIMCIAVYFASMELRVGLPTSPAFRTTKRTDR</sequence>
<dbReference type="InterPro" id="IPR050833">
    <property type="entry name" value="Poly_Biosynth_Transport"/>
</dbReference>
<evidence type="ECO:0000256" key="2">
    <source>
        <dbReference type="ARBA" id="ARBA00022475"/>
    </source>
</evidence>
<reference evidence="7 8" key="1">
    <citation type="submission" date="2019-03" db="EMBL/GenBank/DDBJ databases">
        <title>Genomic Encyclopedia of Archaeal and Bacterial Type Strains, Phase II (KMG-II): from individual species to whole genera.</title>
        <authorList>
            <person name="Goeker M."/>
        </authorList>
    </citation>
    <scope>NUCLEOTIDE SEQUENCE [LARGE SCALE GENOMIC DNA]</scope>
    <source>
        <strain evidence="7 8">DSM 24782</strain>
    </source>
</reference>
<feature type="transmembrane region" description="Helical" evidence="6">
    <location>
        <begin position="176"/>
        <end position="194"/>
    </location>
</feature>
<evidence type="ECO:0000256" key="6">
    <source>
        <dbReference type="SAM" id="Phobius"/>
    </source>
</evidence>
<feature type="transmembrane region" description="Helical" evidence="6">
    <location>
        <begin position="22"/>
        <end position="44"/>
    </location>
</feature>
<comment type="subcellular location">
    <subcellularLocation>
        <location evidence="1">Cell membrane</location>
        <topology evidence="1">Multi-pass membrane protein</topology>
    </subcellularLocation>
</comment>